<sequence>MSLRSCLSRFKEEKLPFSHQSYSTLKLGAREIVLSEIMHTIDNDTERRIRRREYIVDKAKYATVLYDKTGKSITTSIIRDLFHNIGFNTDTVFGEPHNADVTCTANIGGYIFPFWRSFIYLINKSSPTRILLTQRLGPGRKRLHVRLFNSDDGSWIVITHVDHSNWFNFLDPIQSVKSHFVKATGDYELGNKMLESIITQTLRNFDNQKHLHLDINQIYLDNVKQI</sequence>
<evidence type="ECO:0000313" key="1">
    <source>
        <dbReference type="EMBL" id="KKR06105.1"/>
    </source>
</evidence>
<organism evidence="1 2">
    <name type="scientific">candidate division WS6 bacterium GW2011_GWF2_39_15</name>
    <dbReference type="NCBI Taxonomy" id="1619100"/>
    <lineage>
        <taxon>Bacteria</taxon>
        <taxon>Candidatus Dojkabacteria</taxon>
    </lineage>
</organism>
<dbReference type="Proteomes" id="UP000034799">
    <property type="component" value="Unassembled WGS sequence"/>
</dbReference>
<evidence type="ECO:0000313" key="2">
    <source>
        <dbReference type="Proteomes" id="UP000034799"/>
    </source>
</evidence>
<gene>
    <name evidence="1" type="ORF">UT34_C0001G0145</name>
</gene>
<dbReference type="STRING" id="1619100.UT34_C0001G0145"/>
<reference evidence="1 2" key="1">
    <citation type="journal article" date="2015" name="Nature">
        <title>rRNA introns, odd ribosomes, and small enigmatic genomes across a large radiation of phyla.</title>
        <authorList>
            <person name="Brown C.T."/>
            <person name="Hug L.A."/>
            <person name="Thomas B.C."/>
            <person name="Sharon I."/>
            <person name="Castelle C.J."/>
            <person name="Singh A."/>
            <person name="Wilkins M.J."/>
            <person name="Williams K.H."/>
            <person name="Banfield J.F."/>
        </authorList>
    </citation>
    <scope>NUCLEOTIDE SEQUENCE [LARGE SCALE GENOMIC DNA]</scope>
</reference>
<name>A0A0G0Q6T5_9BACT</name>
<protein>
    <submittedName>
        <fullName evidence="1">Uncharacterized protein</fullName>
    </submittedName>
</protein>
<accession>A0A0G0Q6T5</accession>
<proteinExistence type="predicted"/>
<comment type="caution">
    <text evidence="1">The sequence shown here is derived from an EMBL/GenBank/DDBJ whole genome shotgun (WGS) entry which is preliminary data.</text>
</comment>
<dbReference type="AlphaFoldDB" id="A0A0G0Q6T5"/>
<dbReference type="EMBL" id="LBWK01000001">
    <property type="protein sequence ID" value="KKR06105.1"/>
    <property type="molecule type" value="Genomic_DNA"/>
</dbReference>